<evidence type="ECO:0000313" key="5">
    <source>
        <dbReference type="Proteomes" id="UP000036356"/>
    </source>
</evidence>
<evidence type="ECO:0000259" key="3">
    <source>
        <dbReference type="PROSITE" id="PS50111"/>
    </source>
</evidence>
<evidence type="ECO:0000256" key="2">
    <source>
        <dbReference type="PROSITE-ProRule" id="PRU00284"/>
    </source>
</evidence>
<keyword evidence="1 2" id="KW-0807">Transducer</keyword>
<dbReference type="PATRIC" id="fig|476652.3.peg.4641"/>
<name>A0A0J1FLA1_9FIRM</name>
<comment type="caution">
    <text evidence="4">The sequence shown here is derived from an EMBL/GenBank/DDBJ whole genome shotgun (WGS) entry which is preliminary data.</text>
</comment>
<dbReference type="SUPFAM" id="SSF58104">
    <property type="entry name" value="Methyl-accepting chemotaxis protein (MCP) signaling domain"/>
    <property type="match status" value="1"/>
</dbReference>
<gene>
    <name evidence="4" type="primary">yfmS_5</name>
    <name evidence="4" type="ORF">DEAC_c43690</name>
</gene>
<dbReference type="Proteomes" id="UP000036356">
    <property type="component" value="Unassembled WGS sequence"/>
</dbReference>
<dbReference type="PANTHER" id="PTHR32089:SF112">
    <property type="entry name" value="LYSOZYME-LIKE PROTEIN-RELATED"/>
    <property type="match status" value="1"/>
</dbReference>
<dbReference type="GO" id="GO:0007165">
    <property type="term" value="P:signal transduction"/>
    <property type="evidence" value="ECO:0007669"/>
    <property type="project" value="UniProtKB-KW"/>
</dbReference>
<reference evidence="4 5" key="1">
    <citation type="submission" date="2015-06" db="EMBL/GenBank/DDBJ databases">
        <title>Draft genome of the moderately acidophilic sulfate reducer Candidatus Desulfosporosinus acididurans strain M1.</title>
        <authorList>
            <person name="Poehlein A."/>
            <person name="Petzsch P."/>
            <person name="Johnson B.D."/>
            <person name="Schloemann M."/>
            <person name="Daniel R."/>
            <person name="Muehling M."/>
        </authorList>
    </citation>
    <scope>NUCLEOTIDE SEQUENCE [LARGE SCALE GENOMIC DNA]</scope>
    <source>
        <strain evidence="4 5">M1</strain>
    </source>
</reference>
<dbReference type="InterPro" id="IPR004089">
    <property type="entry name" value="MCPsignal_dom"/>
</dbReference>
<organism evidence="4 5">
    <name type="scientific">Desulfosporosinus acididurans</name>
    <dbReference type="NCBI Taxonomy" id="476652"/>
    <lineage>
        <taxon>Bacteria</taxon>
        <taxon>Bacillati</taxon>
        <taxon>Bacillota</taxon>
        <taxon>Clostridia</taxon>
        <taxon>Eubacteriales</taxon>
        <taxon>Desulfitobacteriaceae</taxon>
        <taxon>Desulfosporosinus</taxon>
    </lineage>
</organism>
<accession>A0A0J1FLA1</accession>
<dbReference type="GO" id="GO:0016020">
    <property type="term" value="C:membrane"/>
    <property type="evidence" value="ECO:0007669"/>
    <property type="project" value="InterPro"/>
</dbReference>
<dbReference type="PROSITE" id="PS50111">
    <property type="entry name" value="CHEMOTAXIS_TRANSDUC_2"/>
    <property type="match status" value="1"/>
</dbReference>
<evidence type="ECO:0000256" key="1">
    <source>
        <dbReference type="ARBA" id="ARBA00023224"/>
    </source>
</evidence>
<sequence length="159" mass="17095">MTLREMSKSLDDGLAQIGASIEQLSASANNIHANEEDLNKSIGEITNISIKIEEVSSFIKEIADETKMLGLNAAAIEAARAGETGRGFGVVAEEIRKLSEQSKSTVSKIQKLTSEIIDKVNQSSLKSQGSLSSSQEQAAATQEITASIENYNFTRKVEC</sequence>
<feature type="domain" description="Methyl-accepting transducer" evidence="3">
    <location>
        <begin position="1"/>
        <end position="150"/>
    </location>
</feature>
<dbReference type="Pfam" id="PF00015">
    <property type="entry name" value="MCPsignal"/>
    <property type="match status" value="1"/>
</dbReference>
<protein>
    <submittedName>
        <fullName evidence="4">Putative sensory transducer protein YfmS</fullName>
    </submittedName>
</protein>
<proteinExistence type="predicted"/>
<evidence type="ECO:0000313" key="4">
    <source>
        <dbReference type="EMBL" id="KLU63708.1"/>
    </source>
</evidence>
<dbReference type="EMBL" id="LDZY01000030">
    <property type="protein sequence ID" value="KLU63708.1"/>
    <property type="molecule type" value="Genomic_DNA"/>
</dbReference>
<dbReference type="PANTHER" id="PTHR32089">
    <property type="entry name" value="METHYL-ACCEPTING CHEMOTAXIS PROTEIN MCPB"/>
    <property type="match status" value="1"/>
</dbReference>
<keyword evidence="5" id="KW-1185">Reference proteome</keyword>
<dbReference type="AlphaFoldDB" id="A0A0J1FLA1"/>
<dbReference type="STRING" id="476652.DEAC_c43690"/>
<dbReference type="Gene3D" id="1.10.287.950">
    <property type="entry name" value="Methyl-accepting chemotaxis protein"/>
    <property type="match status" value="1"/>
</dbReference>